<dbReference type="NCBIfam" id="TIGR01469">
    <property type="entry name" value="cobA_cysG_Cterm"/>
    <property type="match status" value="1"/>
</dbReference>
<dbReference type="InterPro" id="IPR012409">
    <property type="entry name" value="Sirohaem_synth"/>
</dbReference>
<evidence type="ECO:0000256" key="10">
    <source>
        <dbReference type="ARBA" id="ARBA00023244"/>
    </source>
</evidence>
<keyword evidence="19" id="KW-1185">Reference proteome</keyword>
<comment type="pathway">
    <text evidence="12">Porphyrin-containing compound metabolism; siroheme biosynthesis; precorrin-2 from uroporphyrinogen III: step 1/1.</text>
</comment>
<comment type="similarity">
    <text evidence="2 14">Belongs to the precorrin methyltransferase family.</text>
</comment>
<dbReference type="Gene3D" id="1.10.8.210">
    <property type="entry name" value="Sirohaem synthase, dimerisation domain"/>
    <property type="match status" value="1"/>
</dbReference>
<evidence type="ECO:0000313" key="19">
    <source>
        <dbReference type="Proteomes" id="UP001296873"/>
    </source>
</evidence>
<evidence type="ECO:0000256" key="9">
    <source>
        <dbReference type="ARBA" id="ARBA00023239"/>
    </source>
</evidence>
<dbReference type="InterPro" id="IPR037115">
    <property type="entry name" value="Sirohaem_synt_dimer_dom_sf"/>
</dbReference>
<dbReference type="SUPFAM" id="SSF75615">
    <property type="entry name" value="Siroheme synthase middle domains-like"/>
    <property type="match status" value="1"/>
</dbReference>
<evidence type="ECO:0000259" key="15">
    <source>
        <dbReference type="Pfam" id="PF00590"/>
    </source>
</evidence>
<dbReference type="SUPFAM" id="SSF53790">
    <property type="entry name" value="Tetrapyrrole methylase"/>
    <property type="match status" value="1"/>
</dbReference>
<dbReference type="SUPFAM" id="SSF51735">
    <property type="entry name" value="NAD(P)-binding Rossmann-fold domains"/>
    <property type="match status" value="1"/>
</dbReference>
<dbReference type="InterPro" id="IPR000878">
    <property type="entry name" value="4pyrrol_Mease"/>
</dbReference>
<dbReference type="PROSITE" id="PS00840">
    <property type="entry name" value="SUMT_2"/>
    <property type="match status" value="1"/>
</dbReference>
<dbReference type="Pfam" id="PF14824">
    <property type="entry name" value="Sirohm_synth_M"/>
    <property type="match status" value="1"/>
</dbReference>
<dbReference type="InterPro" id="IPR036291">
    <property type="entry name" value="NAD(P)-bd_dom_sf"/>
</dbReference>
<evidence type="ECO:0000256" key="3">
    <source>
        <dbReference type="ARBA" id="ARBA00022573"/>
    </source>
</evidence>
<dbReference type="NCBIfam" id="NF004790">
    <property type="entry name" value="PRK06136.1"/>
    <property type="match status" value="1"/>
</dbReference>
<evidence type="ECO:0000256" key="11">
    <source>
        <dbReference type="ARBA" id="ARBA00023268"/>
    </source>
</evidence>
<keyword evidence="10" id="KW-0627">Porphyrin biosynthesis</keyword>
<dbReference type="InterPro" id="IPR006367">
    <property type="entry name" value="Sirohaem_synthase_N"/>
</dbReference>
<feature type="domain" description="Tetrapyrrole methylase" evidence="15">
    <location>
        <begin position="219"/>
        <end position="428"/>
    </location>
</feature>
<evidence type="ECO:0000259" key="17">
    <source>
        <dbReference type="Pfam" id="PF14824"/>
    </source>
</evidence>
<evidence type="ECO:0000256" key="12">
    <source>
        <dbReference type="ARBA" id="ARBA00025705"/>
    </source>
</evidence>
<dbReference type="InterPro" id="IPR006366">
    <property type="entry name" value="CobA/CysG_C"/>
</dbReference>
<dbReference type="Proteomes" id="UP001296873">
    <property type="component" value="Unassembled WGS sequence"/>
</dbReference>
<dbReference type="InterPro" id="IPR003043">
    <property type="entry name" value="Uropor_MeTrfase_CS"/>
</dbReference>
<evidence type="ECO:0000256" key="4">
    <source>
        <dbReference type="ARBA" id="ARBA00022603"/>
    </source>
</evidence>
<keyword evidence="8" id="KW-0520">NAD</keyword>
<dbReference type="InterPro" id="IPR035996">
    <property type="entry name" value="4pyrrol_Methylase_sf"/>
</dbReference>
<evidence type="ECO:0000259" key="16">
    <source>
        <dbReference type="Pfam" id="PF10414"/>
    </source>
</evidence>
<dbReference type="InterPro" id="IPR014777">
    <property type="entry name" value="4pyrrole_Mease_sub1"/>
</dbReference>
<keyword evidence="3" id="KW-0169">Cobalamin biosynthesis</keyword>
<organism evidence="18 19">
    <name type="scientific">Rhodovibrio sodomensis</name>
    <dbReference type="NCBI Taxonomy" id="1088"/>
    <lineage>
        <taxon>Bacteria</taxon>
        <taxon>Pseudomonadati</taxon>
        <taxon>Pseudomonadota</taxon>
        <taxon>Alphaproteobacteria</taxon>
        <taxon>Rhodospirillales</taxon>
        <taxon>Rhodovibrionaceae</taxon>
        <taxon>Rhodovibrio</taxon>
    </lineage>
</organism>
<accession>A0ABS1DD20</accession>
<keyword evidence="6" id="KW-0949">S-adenosyl-L-methionine</keyword>
<dbReference type="Gene3D" id="3.40.1010.10">
    <property type="entry name" value="Cobalt-precorrin-4 Transmethylase, Domain 1"/>
    <property type="match status" value="1"/>
</dbReference>
<keyword evidence="4 14" id="KW-0489">Methyltransferase</keyword>
<dbReference type="PANTHER" id="PTHR45790">
    <property type="entry name" value="SIROHEME SYNTHASE-RELATED"/>
    <property type="match status" value="1"/>
</dbReference>
<dbReference type="InterPro" id="IPR019478">
    <property type="entry name" value="Sirohaem_synthase_dimer_dom"/>
</dbReference>
<dbReference type="Gene3D" id="3.40.50.720">
    <property type="entry name" value="NAD(P)-binding Rossmann-like Domain"/>
    <property type="match status" value="1"/>
</dbReference>
<comment type="pathway">
    <text evidence="1">Porphyrin-containing compound metabolism; siroheme biosynthesis; sirohydrochlorin from precorrin-2: step 1/1.</text>
</comment>
<keyword evidence="5 14" id="KW-0808">Transferase</keyword>
<evidence type="ECO:0000256" key="8">
    <source>
        <dbReference type="ARBA" id="ARBA00023027"/>
    </source>
</evidence>
<dbReference type="InterPro" id="IPR014776">
    <property type="entry name" value="4pyrrole_Mease_sub2"/>
</dbReference>
<evidence type="ECO:0000256" key="1">
    <source>
        <dbReference type="ARBA" id="ARBA00005010"/>
    </source>
</evidence>
<evidence type="ECO:0000256" key="14">
    <source>
        <dbReference type="RuleBase" id="RU003960"/>
    </source>
</evidence>
<dbReference type="RefSeq" id="WP_200339804.1">
    <property type="nucleotide sequence ID" value="NZ_NRRL01000010.1"/>
</dbReference>
<dbReference type="PANTHER" id="PTHR45790:SF3">
    <property type="entry name" value="S-ADENOSYL-L-METHIONINE-DEPENDENT UROPORPHYRINOGEN III METHYLTRANSFERASE, CHLOROPLASTIC"/>
    <property type="match status" value="1"/>
</dbReference>
<evidence type="ECO:0000256" key="2">
    <source>
        <dbReference type="ARBA" id="ARBA00005879"/>
    </source>
</evidence>
<dbReference type="PIRSF" id="PIRSF036426">
    <property type="entry name" value="Sirohaem_synth"/>
    <property type="match status" value="1"/>
</dbReference>
<evidence type="ECO:0000256" key="13">
    <source>
        <dbReference type="ARBA" id="ARBA00047561"/>
    </source>
</evidence>
<proteinExistence type="inferred from homology"/>
<dbReference type="EMBL" id="NRRL01000010">
    <property type="protein sequence ID" value="MBK1667643.1"/>
    <property type="molecule type" value="Genomic_DNA"/>
</dbReference>
<dbReference type="NCBIfam" id="TIGR01470">
    <property type="entry name" value="cysG_Nterm"/>
    <property type="match status" value="1"/>
</dbReference>
<keyword evidence="7" id="KW-0560">Oxidoreductase</keyword>
<dbReference type="Gene3D" id="3.30.160.110">
    <property type="entry name" value="Siroheme synthase, domain 2"/>
    <property type="match status" value="1"/>
</dbReference>
<dbReference type="Pfam" id="PF13241">
    <property type="entry name" value="NAD_binding_7"/>
    <property type="match status" value="1"/>
</dbReference>
<protein>
    <submittedName>
        <fullName evidence="18">Uroporphyrinogen-III C-methyltransferase</fullName>
    </submittedName>
</protein>
<keyword evidence="11" id="KW-0511">Multifunctional enzyme</keyword>
<evidence type="ECO:0000256" key="5">
    <source>
        <dbReference type="ARBA" id="ARBA00022679"/>
    </source>
</evidence>
<dbReference type="Pfam" id="PF00590">
    <property type="entry name" value="TP_methylase"/>
    <property type="match status" value="1"/>
</dbReference>
<dbReference type="Gene3D" id="3.30.950.10">
    <property type="entry name" value="Methyltransferase, Cobalt-precorrin-4 Transmethylase, Domain 2"/>
    <property type="match status" value="1"/>
</dbReference>
<dbReference type="CDD" id="cd11642">
    <property type="entry name" value="SUMT"/>
    <property type="match status" value="1"/>
</dbReference>
<sequence>MRYFPAFLDIRDRPVLVVGGTENAARKVRLLRKAHARVVVVARRLDDELAGLARDGAIEHIARCFKQDDVPGKAAVIAATGRADVDEAVAKVARPRDVPVNVVDRPWACTFITPAIVDRDPLTIGISSAGAAPVLARRIREKLEAMLPARIGELTAFAESFRDAVANRLLPGPQRLRFWETFFDSAVADDVLAGREAKAREGMMRLVNGEADAVGTGQVAIVGAGPGDPDLLTFKAVRFLQRADVVVHDRLVNPEIVDYARRDAERIDVGKAPGAHAKTQDEINALLIAHARAGSKVVRLKGGDPFVFGRGGEEVSALRAANVQVELVPGITAATGCAAAAGIPLTHRDHAQAVTFVTGHAASPEAEPDWAALAGANHTLAIYMGVTTAERVADRLIAHGLSPDTPAAIVEHGTTEHERILPTQLAALGATVAARGVRGPAMLIIGQVAAFAEGARRTAAAAPDPARPRQVALQG</sequence>
<evidence type="ECO:0000313" key="18">
    <source>
        <dbReference type="EMBL" id="MBK1667643.1"/>
    </source>
</evidence>
<dbReference type="InterPro" id="IPR028281">
    <property type="entry name" value="Sirohaem_synthase_central"/>
</dbReference>
<dbReference type="Pfam" id="PF10414">
    <property type="entry name" value="CysG_dimeriser"/>
    <property type="match status" value="1"/>
</dbReference>
<feature type="domain" description="Siroheme synthase central" evidence="17">
    <location>
        <begin position="119"/>
        <end position="146"/>
    </location>
</feature>
<feature type="domain" description="Sirohaem synthase dimerisation" evidence="16">
    <location>
        <begin position="150"/>
        <end position="205"/>
    </location>
</feature>
<keyword evidence="9" id="KW-0456">Lyase</keyword>
<comment type="catalytic activity">
    <reaction evidence="13">
        <text>precorrin-2 + NAD(+) = sirohydrochlorin + NADH + 2 H(+)</text>
        <dbReference type="Rhea" id="RHEA:15613"/>
        <dbReference type="ChEBI" id="CHEBI:15378"/>
        <dbReference type="ChEBI" id="CHEBI:57540"/>
        <dbReference type="ChEBI" id="CHEBI:57945"/>
        <dbReference type="ChEBI" id="CHEBI:58351"/>
        <dbReference type="ChEBI" id="CHEBI:58827"/>
        <dbReference type="EC" id="1.3.1.76"/>
    </reaction>
</comment>
<evidence type="ECO:0000256" key="6">
    <source>
        <dbReference type="ARBA" id="ARBA00022691"/>
    </source>
</evidence>
<dbReference type="NCBIfam" id="NF007922">
    <property type="entry name" value="PRK10637.1"/>
    <property type="match status" value="1"/>
</dbReference>
<name>A0ABS1DD20_9PROT</name>
<reference evidence="18 19" key="1">
    <citation type="journal article" date="2020" name="Microorganisms">
        <title>Osmotic Adaptation and Compatible Solute Biosynthesis of Phototrophic Bacteria as Revealed from Genome Analyses.</title>
        <authorList>
            <person name="Imhoff J.F."/>
            <person name="Rahn T."/>
            <person name="Kunzel S."/>
            <person name="Keller A."/>
            <person name="Neulinger S.C."/>
        </authorList>
    </citation>
    <scope>NUCLEOTIDE SEQUENCE [LARGE SCALE GENOMIC DNA]</scope>
    <source>
        <strain evidence="18 19">DSM 9895</strain>
    </source>
</reference>
<gene>
    <name evidence="18" type="primary">cobA</name>
    <name evidence="18" type="ORF">CKO28_06295</name>
</gene>
<comment type="caution">
    <text evidence="18">The sequence shown here is derived from an EMBL/GenBank/DDBJ whole genome shotgun (WGS) entry which is preliminary data.</text>
</comment>
<dbReference type="InterPro" id="IPR050161">
    <property type="entry name" value="Siro_Cobalamin_biosynth"/>
</dbReference>
<evidence type="ECO:0000256" key="7">
    <source>
        <dbReference type="ARBA" id="ARBA00023002"/>
    </source>
</evidence>